<organism evidence="2 3">
    <name type="scientific">Prunus dulcis</name>
    <name type="common">Almond</name>
    <name type="synonym">Amygdalus dulcis</name>
    <dbReference type="NCBI Taxonomy" id="3755"/>
    <lineage>
        <taxon>Eukaryota</taxon>
        <taxon>Viridiplantae</taxon>
        <taxon>Streptophyta</taxon>
        <taxon>Embryophyta</taxon>
        <taxon>Tracheophyta</taxon>
        <taxon>Spermatophyta</taxon>
        <taxon>Magnoliopsida</taxon>
        <taxon>eudicotyledons</taxon>
        <taxon>Gunneridae</taxon>
        <taxon>Pentapetalae</taxon>
        <taxon>rosids</taxon>
        <taxon>fabids</taxon>
        <taxon>Rosales</taxon>
        <taxon>Rosaceae</taxon>
        <taxon>Amygdaloideae</taxon>
        <taxon>Amygdaleae</taxon>
        <taxon>Prunus</taxon>
    </lineage>
</organism>
<feature type="region of interest" description="Disordered" evidence="1">
    <location>
        <begin position="1"/>
        <end position="32"/>
    </location>
</feature>
<sequence length="137" mass="15474">MPGEKIDRCRLWKKAREDKQRNIPDPKDDLQKQVSKGTLTIFGSNDILTLALGTPEHGGRVRDNPTNDVEAAEKRQDEMDLSKLDMAPPLLALCQFVQTNLAPTNDTMKIHIPAEVFGTDHDTFPLVGRYFIVCFHD</sequence>
<dbReference type="AlphaFoldDB" id="A0AAD4ZNW8"/>
<feature type="region of interest" description="Disordered" evidence="1">
    <location>
        <begin position="53"/>
        <end position="80"/>
    </location>
</feature>
<gene>
    <name evidence="2" type="ORF">L3X38_004439</name>
</gene>
<evidence type="ECO:0000313" key="3">
    <source>
        <dbReference type="Proteomes" id="UP001054821"/>
    </source>
</evidence>
<feature type="compositionally biased region" description="Basic and acidic residues" evidence="1">
    <location>
        <begin position="1"/>
        <end position="31"/>
    </location>
</feature>
<protein>
    <submittedName>
        <fullName evidence="2">Uncharacterized protein</fullName>
    </submittedName>
</protein>
<proteinExistence type="predicted"/>
<evidence type="ECO:0000313" key="2">
    <source>
        <dbReference type="EMBL" id="KAI5351548.1"/>
    </source>
</evidence>
<dbReference type="Proteomes" id="UP001054821">
    <property type="component" value="Chromosome 1"/>
</dbReference>
<feature type="compositionally biased region" description="Basic and acidic residues" evidence="1">
    <location>
        <begin position="57"/>
        <end position="80"/>
    </location>
</feature>
<comment type="caution">
    <text evidence="2">The sequence shown here is derived from an EMBL/GenBank/DDBJ whole genome shotgun (WGS) entry which is preliminary data.</text>
</comment>
<evidence type="ECO:0000256" key="1">
    <source>
        <dbReference type="SAM" id="MobiDB-lite"/>
    </source>
</evidence>
<reference evidence="2 3" key="1">
    <citation type="journal article" date="2022" name="G3 (Bethesda)">
        <title>Whole-genome sequence and methylome profiling of the almond [Prunus dulcis (Mill.) D.A. Webb] cultivar 'Nonpareil'.</title>
        <authorList>
            <person name="D'Amico-Willman K.M."/>
            <person name="Ouma W.Z."/>
            <person name="Meulia T."/>
            <person name="Sideli G.M."/>
            <person name="Gradziel T.M."/>
            <person name="Fresnedo-Ramirez J."/>
        </authorList>
    </citation>
    <scope>NUCLEOTIDE SEQUENCE [LARGE SCALE GENOMIC DNA]</scope>
    <source>
        <strain evidence="2">Clone GOH B32 T37-40</strain>
    </source>
</reference>
<name>A0AAD4ZNW8_PRUDU</name>
<accession>A0AAD4ZNW8</accession>
<keyword evidence="3" id="KW-1185">Reference proteome</keyword>
<dbReference type="EMBL" id="JAJFAZ020000001">
    <property type="protein sequence ID" value="KAI5351548.1"/>
    <property type="molecule type" value="Genomic_DNA"/>
</dbReference>